<accession>A0A067SR04</accession>
<evidence type="ECO:0000313" key="1">
    <source>
        <dbReference type="EMBL" id="KDR73380.1"/>
    </source>
</evidence>
<dbReference type="HOGENOM" id="CLU_1454515_0_0_1"/>
<dbReference type="AlphaFoldDB" id="A0A067SR04"/>
<gene>
    <name evidence="1" type="ORF">GALMADRAFT_731329</name>
</gene>
<evidence type="ECO:0000313" key="2">
    <source>
        <dbReference type="Proteomes" id="UP000027222"/>
    </source>
</evidence>
<dbReference type="EMBL" id="KL142386">
    <property type="protein sequence ID" value="KDR73380.1"/>
    <property type="molecule type" value="Genomic_DNA"/>
</dbReference>
<keyword evidence="2" id="KW-1185">Reference proteome</keyword>
<sequence>MAVVLSTVGSRLEYVFNSQWRRTTRIRHHNSCWYRGYRSNSEAVPLGDEAFTPLHHFACPIHGSRSSHCFPPSESGPSAPFPSPYWLASNNYHRRFPVYGWRILCREWSVEGGQTLHLRASDLSLSSFILQLVMRLSVIQIKAYRRESPTPPLPSLLRVGKLRINIIRCSSVFGESGLVGDGGQTL</sequence>
<name>A0A067SR04_GALM3</name>
<organism evidence="1 2">
    <name type="scientific">Galerina marginata (strain CBS 339.88)</name>
    <dbReference type="NCBI Taxonomy" id="685588"/>
    <lineage>
        <taxon>Eukaryota</taxon>
        <taxon>Fungi</taxon>
        <taxon>Dikarya</taxon>
        <taxon>Basidiomycota</taxon>
        <taxon>Agaricomycotina</taxon>
        <taxon>Agaricomycetes</taxon>
        <taxon>Agaricomycetidae</taxon>
        <taxon>Agaricales</taxon>
        <taxon>Agaricineae</taxon>
        <taxon>Strophariaceae</taxon>
        <taxon>Galerina</taxon>
    </lineage>
</organism>
<protein>
    <submittedName>
        <fullName evidence="1">Uncharacterized protein</fullName>
    </submittedName>
</protein>
<dbReference type="Proteomes" id="UP000027222">
    <property type="component" value="Unassembled WGS sequence"/>
</dbReference>
<reference evidence="2" key="1">
    <citation type="journal article" date="2014" name="Proc. Natl. Acad. Sci. U.S.A.">
        <title>Extensive sampling of basidiomycete genomes demonstrates inadequacy of the white-rot/brown-rot paradigm for wood decay fungi.</title>
        <authorList>
            <person name="Riley R."/>
            <person name="Salamov A.A."/>
            <person name="Brown D.W."/>
            <person name="Nagy L.G."/>
            <person name="Floudas D."/>
            <person name="Held B.W."/>
            <person name="Levasseur A."/>
            <person name="Lombard V."/>
            <person name="Morin E."/>
            <person name="Otillar R."/>
            <person name="Lindquist E.A."/>
            <person name="Sun H."/>
            <person name="LaButti K.M."/>
            <person name="Schmutz J."/>
            <person name="Jabbour D."/>
            <person name="Luo H."/>
            <person name="Baker S.E."/>
            <person name="Pisabarro A.G."/>
            <person name="Walton J.D."/>
            <person name="Blanchette R.A."/>
            <person name="Henrissat B."/>
            <person name="Martin F."/>
            <person name="Cullen D."/>
            <person name="Hibbett D.S."/>
            <person name="Grigoriev I.V."/>
        </authorList>
    </citation>
    <scope>NUCLEOTIDE SEQUENCE [LARGE SCALE GENOMIC DNA]</scope>
    <source>
        <strain evidence="2">CBS 339.88</strain>
    </source>
</reference>
<proteinExistence type="predicted"/>